<keyword evidence="10 12" id="KW-1133">Transmembrane helix</keyword>
<feature type="domain" description="Histidine kinase" evidence="13">
    <location>
        <begin position="289"/>
        <end position="537"/>
    </location>
</feature>
<dbReference type="PANTHER" id="PTHR43065:SF42">
    <property type="entry name" value="TWO-COMPONENT SENSOR PPRA"/>
    <property type="match status" value="1"/>
</dbReference>
<dbReference type="Gene3D" id="6.10.340.10">
    <property type="match status" value="1"/>
</dbReference>
<dbReference type="PANTHER" id="PTHR43065">
    <property type="entry name" value="SENSOR HISTIDINE KINASE"/>
    <property type="match status" value="1"/>
</dbReference>
<dbReference type="InterPro" id="IPR003594">
    <property type="entry name" value="HATPase_dom"/>
</dbReference>
<feature type="transmembrane region" description="Helical" evidence="12">
    <location>
        <begin position="122"/>
        <end position="143"/>
    </location>
</feature>
<dbReference type="EMBL" id="JADPMR010000004">
    <property type="protein sequence ID" value="MBF9002541.1"/>
    <property type="molecule type" value="Genomic_DNA"/>
</dbReference>
<dbReference type="EC" id="2.7.13.3" evidence="4"/>
<feature type="coiled-coil region" evidence="11">
    <location>
        <begin position="214"/>
        <end position="248"/>
    </location>
</feature>
<evidence type="ECO:0000256" key="9">
    <source>
        <dbReference type="ARBA" id="ARBA00022777"/>
    </source>
</evidence>
<dbReference type="InterPro" id="IPR004358">
    <property type="entry name" value="Sig_transdc_His_kin-like_C"/>
</dbReference>
<gene>
    <name evidence="15" type="ORF">I1A42_18880</name>
</gene>
<evidence type="ECO:0000313" key="16">
    <source>
        <dbReference type="Proteomes" id="UP000597206"/>
    </source>
</evidence>
<proteinExistence type="predicted"/>
<dbReference type="SMART" id="SM00304">
    <property type="entry name" value="HAMP"/>
    <property type="match status" value="1"/>
</dbReference>
<dbReference type="Gene3D" id="3.30.565.10">
    <property type="entry name" value="Histidine kinase-like ATPase, C-terminal domain"/>
    <property type="match status" value="1"/>
</dbReference>
<dbReference type="Pfam" id="PF02518">
    <property type="entry name" value="HATPase_c"/>
    <property type="match status" value="1"/>
</dbReference>
<dbReference type="Pfam" id="PF00672">
    <property type="entry name" value="HAMP"/>
    <property type="match status" value="1"/>
</dbReference>
<feature type="transmembrane region" description="Helical" evidence="12">
    <location>
        <begin position="155"/>
        <end position="176"/>
    </location>
</feature>
<evidence type="ECO:0000313" key="15">
    <source>
        <dbReference type="EMBL" id="MBF9002541.1"/>
    </source>
</evidence>
<dbReference type="PROSITE" id="PS50885">
    <property type="entry name" value="HAMP"/>
    <property type="match status" value="1"/>
</dbReference>
<comment type="subcellular location">
    <subcellularLocation>
        <location evidence="2">Cell inner membrane</location>
    </subcellularLocation>
    <subcellularLocation>
        <location evidence="3">Cell membrane</location>
        <topology evidence="3">Multi-pass membrane protein</topology>
    </subcellularLocation>
</comment>
<dbReference type="SMART" id="SM00387">
    <property type="entry name" value="HATPase_c"/>
    <property type="match status" value="1"/>
</dbReference>
<dbReference type="PRINTS" id="PR00344">
    <property type="entry name" value="BCTRLSENSOR"/>
</dbReference>
<keyword evidence="8 12" id="KW-0812">Transmembrane</keyword>
<evidence type="ECO:0000256" key="7">
    <source>
        <dbReference type="ARBA" id="ARBA00022679"/>
    </source>
</evidence>
<reference evidence="15 16" key="1">
    <citation type="submission" date="2020-11" db="EMBL/GenBank/DDBJ databases">
        <title>Vibrio nitrifigilis sp. nov., a marine nitrogen-fixing bacterium isolated from the lagoon sediment of an islet inside an atoll.</title>
        <authorList>
            <person name="Wang L.-T."/>
            <person name="Shieh W.Y."/>
        </authorList>
    </citation>
    <scope>NUCLEOTIDE SEQUENCE [LARGE SCALE GENOMIC DNA]</scope>
    <source>
        <strain evidence="15 16">NFV-1</strain>
    </source>
</reference>
<dbReference type="SUPFAM" id="SSF55874">
    <property type="entry name" value="ATPase domain of HSP90 chaperone/DNA topoisomerase II/histidine kinase"/>
    <property type="match status" value="1"/>
</dbReference>
<keyword evidence="7" id="KW-0808">Transferase</keyword>
<evidence type="ECO:0000256" key="4">
    <source>
        <dbReference type="ARBA" id="ARBA00012438"/>
    </source>
</evidence>
<dbReference type="Proteomes" id="UP000597206">
    <property type="component" value="Unassembled WGS sequence"/>
</dbReference>
<evidence type="ECO:0000256" key="11">
    <source>
        <dbReference type="SAM" id="Coils"/>
    </source>
</evidence>
<accession>A0ABS0GJC4</accession>
<evidence type="ECO:0000256" key="3">
    <source>
        <dbReference type="ARBA" id="ARBA00004651"/>
    </source>
</evidence>
<evidence type="ECO:0000256" key="2">
    <source>
        <dbReference type="ARBA" id="ARBA00004533"/>
    </source>
</evidence>
<keyword evidence="16" id="KW-1185">Reference proteome</keyword>
<dbReference type="RefSeq" id="WP_196124426.1">
    <property type="nucleotide sequence ID" value="NZ_JADPMR010000004.1"/>
</dbReference>
<evidence type="ECO:0000256" key="12">
    <source>
        <dbReference type="SAM" id="Phobius"/>
    </source>
</evidence>
<dbReference type="CDD" id="cd00075">
    <property type="entry name" value="HATPase"/>
    <property type="match status" value="1"/>
</dbReference>
<dbReference type="SUPFAM" id="SSF158472">
    <property type="entry name" value="HAMP domain-like"/>
    <property type="match status" value="1"/>
</dbReference>
<evidence type="ECO:0000259" key="14">
    <source>
        <dbReference type="PROSITE" id="PS50885"/>
    </source>
</evidence>
<evidence type="ECO:0000256" key="10">
    <source>
        <dbReference type="ARBA" id="ARBA00022989"/>
    </source>
</evidence>
<evidence type="ECO:0000259" key="13">
    <source>
        <dbReference type="PROSITE" id="PS50109"/>
    </source>
</evidence>
<dbReference type="InterPro" id="IPR029151">
    <property type="entry name" value="Sensor-like_sf"/>
</dbReference>
<organism evidence="15 16">
    <name type="scientific">Vibrio nitrifigilis</name>
    <dbReference type="NCBI Taxonomy" id="2789781"/>
    <lineage>
        <taxon>Bacteria</taxon>
        <taxon>Pseudomonadati</taxon>
        <taxon>Pseudomonadota</taxon>
        <taxon>Gammaproteobacteria</taxon>
        <taxon>Vibrionales</taxon>
        <taxon>Vibrionaceae</taxon>
        <taxon>Vibrio</taxon>
    </lineage>
</organism>
<dbReference type="InterPro" id="IPR005467">
    <property type="entry name" value="His_kinase_dom"/>
</dbReference>
<protein>
    <recommendedName>
        <fullName evidence="4">histidine kinase</fullName>
        <ecNumber evidence="4">2.7.13.3</ecNumber>
    </recommendedName>
</protein>
<dbReference type="PROSITE" id="PS50109">
    <property type="entry name" value="HIS_KIN"/>
    <property type="match status" value="1"/>
</dbReference>
<feature type="domain" description="HAMP" evidence="14">
    <location>
        <begin position="174"/>
        <end position="226"/>
    </location>
</feature>
<evidence type="ECO:0000256" key="6">
    <source>
        <dbReference type="ARBA" id="ARBA00022553"/>
    </source>
</evidence>
<keyword evidence="6" id="KW-0597">Phosphoprotein</keyword>
<comment type="caution">
    <text evidence="15">The sequence shown here is derived from an EMBL/GenBank/DDBJ whole genome shotgun (WGS) entry which is preliminary data.</text>
</comment>
<keyword evidence="9" id="KW-0418">Kinase</keyword>
<feature type="transmembrane region" description="Helical" evidence="12">
    <location>
        <begin position="7"/>
        <end position="30"/>
    </location>
</feature>
<comment type="catalytic activity">
    <reaction evidence="1">
        <text>ATP + protein L-histidine = ADP + protein N-phospho-L-histidine.</text>
        <dbReference type="EC" id="2.7.13.3"/>
    </reaction>
</comment>
<evidence type="ECO:0000256" key="8">
    <source>
        <dbReference type="ARBA" id="ARBA00022692"/>
    </source>
</evidence>
<dbReference type="InterPro" id="IPR036890">
    <property type="entry name" value="HATPase_C_sf"/>
</dbReference>
<name>A0ABS0GJC4_9VIBR</name>
<dbReference type="SUPFAM" id="SSF103190">
    <property type="entry name" value="Sensory domain-like"/>
    <property type="match status" value="1"/>
</dbReference>
<dbReference type="CDD" id="cd06225">
    <property type="entry name" value="HAMP"/>
    <property type="match status" value="1"/>
</dbReference>
<dbReference type="InterPro" id="IPR003660">
    <property type="entry name" value="HAMP_dom"/>
</dbReference>
<keyword evidence="5" id="KW-1003">Cell membrane</keyword>
<evidence type="ECO:0000256" key="1">
    <source>
        <dbReference type="ARBA" id="ARBA00000085"/>
    </source>
</evidence>
<dbReference type="Gene3D" id="1.10.287.130">
    <property type="match status" value="1"/>
</dbReference>
<keyword evidence="12" id="KW-0472">Membrane</keyword>
<sequence length="537" mass="60133">MSLRFKTIIGIALIELISLTVLLTLTFKYLTSTNYDGLEQRVASTLSLYSSAIENPVLSYDLATLNDFTETLMQNEGIDYVAVLNENGLVLSTAGDFPATFSQSMLEKSVTDVKDGVYDVSIPLSSSGVHFGTIWIGFSMKALNHTIDDAKHWSLIIITSEIILVAIFSYFLGYILTQRLNQLNVAAKQVTAGDLDINLDTRGKDEVSSLSQAFNDMIAELKATKEKNQTYQRQLESINDSLEDKVAKRTSELVLVNSRLTDTNKALKETQTKLVETEKIASLGIMASGFAHEINNPAGVISGNLNVCLSYIELYQELIKRQDELINEHLDKSDSQALDQWRKMNDFDFVDSDIHDSIHDAVHCVDRIHDIVQALQHYSTDRNEKRESLVPVELFPSIDRAINQVYQDNSVKISLSPGLQNLPRFLGIPREIDRLCKEVIKNAVQSCLQSEKEDKRVEILGDYDAHKITLTIKDNGLGIREQDLKHIFDPFYTTLPVGKGMGLGLTYAYDIVRHLGGEITMNNSSNGVEVIIYIPLR</sequence>
<keyword evidence="11" id="KW-0175">Coiled coil</keyword>
<evidence type="ECO:0000256" key="5">
    <source>
        <dbReference type="ARBA" id="ARBA00022475"/>
    </source>
</evidence>